<keyword evidence="1" id="KW-0378">Hydrolase</keyword>
<dbReference type="SUPFAM" id="SSF75005">
    <property type="entry name" value="Arabinanase/levansucrase/invertase"/>
    <property type="match status" value="2"/>
</dbReference>
<dbReference type="EC" id="3.2.1.23" evidence="1"/>
<dbReference type="Gene3D" id="2.115.10.20">
    <property type="entry name" value="Glycosyl hydrolase domain, family 43"/>
    <property type="match status" value="2"/>
</dbReference>
<organism evidence="1">
    <name type="scientific">hydrothermal vent metagenome</name>
    <dbReference type="NCBI Taxonomy" id="652676"/>
    <lineage>
        <taxon>unclassified sequences</taxon>
        <taxon>metagenomes</taxon>
        <taxon>ecological metagenomes</taxon>
    </lineage>
</organism>
<keyword evidence="1" id="KW-0326">Glycosidase</keyword>
<gene>
    <name evidence="1" type="ORF">MNBD_IGNAVI01-128</name>
</gene>
<name>A0A3B1BMR5_9ZZZZ</name>
<dbReference type="EMBL" id="UOGD01000075">
    <property type="protein sequence ID" value="VAX17312.1"/>
    <property type="molecule type" value="Genomic_DNA"/>
</dbReference>
<protein>
    <submittedName>
        <fullName evidence="1">Beta-galactosidase</fullName>
        <ecNumber evidence="1">3.2.1.23</ecNumber>
    </submittedName>
</protein>
<evidence type="ECO:0000313" key="1">
    <source>
        <dbReference type="EMBL" id="VAX17312.1"/>
    </source>
</evidence>
<proteinExistence type="predicted"/>
<dbReference type="PANTHER" id="PTHR35279">
    <property type="match status" value="1"/>
</dbReference>
<dbReference type="PANTHER" id="PTHR35279:SF1">
    <property type="entry name" value="ARABINANASE_LEVANSUCRASE_INVERTASE"/>
    <property type="match status" value="1"/>
</dbReference>
<dbReference type="InterPro" id="IPR023296">
    <property type="entry name" value="Glyco_hydro_beta-prop_sf"/>
</dbReference>
<dbReference type="PROSITE" id="PS51257">
    <property type="entry name" value="PROKAR_LIPOPROTEIN"/>
    <property type="match status" value="1"/>
</dbReference>
<accession>A0A3B1BMR5</accession>
<sequence length="368" mass="42301">MKQKIILSIILAFTFFSCQSITTNQNREVVSPEEMEIIYNEIKTPYKYGVVLKHPDSTKMIDSPTIFRKDNKWYMTYIVFDGVGYETWIAESDSLLDWKVLGKILSFTKDTWDANQKAGYVSLIDIEWGGSYEPEQFKDKYWMSYLGGSTSGYEAGTLNVGLAYTDSITKAKEWKRFNAPILTPKDDDAKWFDDGTIFKSLIIRDRDENTEYPFVMFYNAKGDTAKYESIGMAVSNDMTSWKRFGDNPLITKGIGICGDAQIAKIDNIYVMFYFGAFWEPGINTASEKFACSYDLIHWTEWQGEDLVKPSEVYDKKFAHKPWVVKWNGIVYHFYTAVGSEGRVIALSTSKKLKNNLTDIFPASKINQY</sequence>
<dbReference type="GO" id="GO:0004565">
    <property type="term" value="F:beta-galactosidase activity"/>
    <property type="evidence" value="ECO:0007669"/>
    <property type="project" value="UniProtKB-EC"/>
</dbReference>
<dbReference type="AlphaFoldDB" id="A0A3B1BMR5"/>
<reference evidence="1" key="1">
    <citation type="submission" date="2018-06" db="EMBL/GenBank/DDBJ databases">
        <authorList>
            <person name="Zhirakovskaya E."/>
        </authorList>
    </citation>
    <scope>NUCLEOTIDE SEQUENCE</scope>
</reference>